<protein>
    <recommendedName>
        <fullName evidence="5">NWD2 C-terminal beta-propeller domain-containing protein</fullName>
    </recommendedName>
</protein>
<name>A0ABY7AK70_9ALTE</name>
<proteinExistence type="predicted"/>
<dbReference type="InterPro" id="IPR015943">
    <property type="entry name" value="WD40/YVTN_repeat-like_dom_sf"/>
</dbReference>
<dbReference type="PANTHER" id="PTHR44019:SF8">
    <property type="entry name" value="POC1 CENTRIOLAR PROTEIN HOMOLOG"/>
    <property type="match status" value="1"/>
</dbReference>
<dbReference type="RefSeq" id="WP_268074264.1">
    <property type="nucleotide sequence ID" value="NZ_CP109965.1"/>
</dbReference>
<evidence type="ECO:0000259" key="5">
    <source>
        <dbReference type="Pfam" id="PF23586"/>
    </source>
</evidence>
<feature type="domain" description="NWD2 C-terminal beta-propeller" evidence="5">
    <location>
        <begin position="82"/>
        <end position="289"/>
    </location>
</feature>
<dbReference type="PROSITE" id="PS50082">
    <property type="entry name" value="WD_REPEATS_2"/>
    <property type="match status" value="2"/>
</dbReference>
<feature type="signal peptide" evidence="4">
    <location>
        <begin position="1"/>
        <end position="20"/>
    </location>
</feature>
<dbReference type="PROSITE" id="PS50294">
    <property type="entry name" value="WD_REPEATS_REGION"/>
    <property type="match status" value="2"/>
</dbReference>
<keyword evidence="2" id="KW-0677">Repeat</keyword>
<dbReference type="InterPro" id="IPR056534">
    <property type="entry name" value="Beta-prop_NWD2_C"/>
</dbReference>
<evidence type="ECO:0000313" key="6">
    <source>
        <dbReference type="EMBL" id="WAJ69965.1"/>
    </source>
</evidence>
<dbReference type="Proteomes" id="UP001163726">
    <property type="component" value="Chromosome"/>
</dbReference>
<dbReference type="SUPFAM" id="SSF50998">
    <property type="entry name" value="Quinoprotein alcohol dehydrogenase-like"/>
    <property type="match status" value="1"/>
</dbReference>
<gene>
    <name evidence="6" type="ORF">OLW01_12575</name>
</gene>
<dbReference type="InterPro" id="IPR050505">
    <property type="entry name" value="WDR55/POC1"/>
</dbReference>
<keyword evidence="4" id="KW-0732">Signal</keyword>
<evidence type="ECO:0000256" key="1">
    <source>
        <dbReference type="ARBA" id="ARBA00022574"/>
    </source>
</evidence>
<dbReference type="InterPro" id="IPR011047">
    <property type="entry name" value="Quinoprotein_ADH-like_sf"/>
</dbReference>
<keyword evidence="1 3" id="KW-0853">WD repeat</keyword>
<feature type="repeat" description="WD" evidence="3">
    <location>
        <begin position="159"/>
        <end position="200"/>
    </location>
</feature>
<evidence type="ECO:0000256" key="2">
    <source>
        <dbReference type="ARBA" id="ARBA00022737"/>
    </source>
</evidence>
<dbReference type="SMART" id="SM00320">
    <property type="entry name" value="WD40"/>
    <property type="match status" value="5"/>
</dbReference>
<organism evidence="6 7">
    <name type="scientific">Catenovulum adriaticum</name>
    <dbReference type="NCBI Taxonomy" id="2984846"/>
    <lineage>
        <taxon>Bacteria</taxon>
        <taxon>Pseudomonadati</taxon>
        <taxon>Pseudomonadota</taxon>
        <taxon>Gammaproteobacteria</taxon>
        <taxon>Alteromonadales</taxon>
        <taxon>Alteromonadaceae</taxon>
        <taxon>Catenovulum</taxon>
    </lineage>
</organism>
<dbReference type="Gene3D" id="2.130.10.10">
    <property type="entry name" value="YVTN repeat-like/Quinoprotein amine dehydrogenase"/>
    <property type="match status" value="2"/>
</dbReference>
<dbReference type="EMBL" id="CP109965">
    <property type="protein sequence ID" value="WAJ69965.1"/>
    <property type="molecule type" value="Genomic_DNA"/>
</dbReference>
<reference evidence="6" key="1">
    <citation type="submission" date="2022-10" db="EMBL/GenBank/DDBJ databases">
        <title>Catenovulum adriacola sp. nov. isolated in the Harbour of Susak.</title>
        <authorList>
            <person name="Schoch T."/>
            <person name="Reich S.J."/>
            <person name="Stoeferle S."/>
            <person name="Flaiz M."/>
            <person name="Kazda M."/>
            <person name="Riedel C.U."/>
            <person name="Duerre P."/>
        </authorList>
    </citation>
    <scope>NUCLEOTIDE SEQUENCE</scope>
    <source>
        <strain evidence="6">TS8</strain>
    </source>
</reference>
<dbReference type="InterPro" id="IPR001680">
    <property type="entry name" value="WD40_rpt"/>
</dbReference>
<accession>A0ABY7AK70</accession>
<keyword evidence="7" id="KW-1185">Reference proteome</keyword>
<dbReference type="PANTHER" id="PTHR44019">
    <property type="entry name" value="WD REPEAT-CONTAINING PROTEIN 55"/>
    <property type="match status" value="1"/>
</dbReference>
<sequence>MLLTRVNLIIIILSSISLCACQPITPKPKQSFIHSANGSVDAFLSNDSNWLLVSSQTNQVQLWNLQEQALTYIWQQSSTKHNPVYLIHISAGNEYAVLASRTEFSLWNMHSGKNIGYWQVKDSNIRDIVVNRTGSKVVLGKSNGDILIFNPQTQEQATFFAHSQKINQIALSNDGQYLISASNDYTALLWDINKQTIIQRFVHPQRVTQVAISADNQLIFASSGAYAAIYDSKSGNEVSRLSQKNHQQSYTAVRFSADSNWLATGSPDRQLMLWQVQTGKLVNQWQVAIKQDNPISGAIVYSLAFKDGMILSDSSSGITEYWRYK</sequence>
<feature type="repeat" description="WD" evidence="3">
    <location>
        <begin position="243"/>
        <end position="284"/>
    </location>
</feature>
<evidence type="ECO:0000256" key="3">
    <source>
        <dbReference type="PROSITE-ProRule" id="PRU00221"/>
    </source>
</evidence>
<feature type="chain" id="PRO_5046998210" description="NWD2 C-terminal beta-propeller domain-containing protein" evidence="4">
    <location>
        <begin position="21"/>
        <end position="325"/>
    </location>
</feature>
<evidence type="ECO:0000256" key="4">
    <source>
        <dbReference type="SAM" id="SignalP"/>
    </source>
</evidence>
<dbReference type="Pfam" id="PF23586">
    <property type="entry name" value="Beta-prop_NWD2_C"/>
    <property type="match status" value="1"/>
</dbReference>
<dbReference type="PROSITE" id="PS00678">
    <property type="entry name" value="WD_REPEATS_1"/>
    <property type="match status" value="1"/>
</dbReference>
<dbReference type="PROSITE" id="PS51257">
    <property type="entry name" value="PROKAR_LIPOPROTEIN"/>
    <property type="match status" value="1"/>
</dbReference>
<dbReference type="InterPro" id="IPR019775">
    <property type="entry name" value="WD40_repeat_CS"/>
</dbReference>
<evidence type="ECO:0000313" key="7">
    <source>
        <dbReference type="Proteomes" id="UP001163726"/>
    </source>
</evidence>